<evidence type="ECO:0000256" key="1">
    <source>
        <dbReference type="SAM" id="Coils"/>
    </source>
</evidence>
<reference evidence="2 4" key="1">
    <citation type="journal article" date="2018" name="Biodegradation">
        <title>1,4-Dioxane degradation characteristics of Rhodococcus aetherivorans JCM 14343.</title>
        <authorList>
            <person name="Inoue D."/>
            <person name="Tsunoda T."/>
            <person name="Yamamoto N."/>
            <person name="Ike M."/>
            <person name="Sei K."/>
        </authorList>
    </citation>
    <scope>NUCLEOTIDE SEQUENCE [LARGE SCALE GENOMIC DNA]</scope>
    <source>
        <strain evidence="2 4">JCM 14343</strain>
    </source>
</reference>
<proteinExistence type="predicted"/>
<dbReference type="InterPro" id="IPR021522">
    <property type="entry name" value="MctB"/>
</dbReference>
<accession>A0A0F6VNY6</accession>
<name>A0A059MQE0_9NOCA</name>
<dbReference type="EMBL" id="CP106982">
    <property type="protein sequence ID" value="UYF91796.1"/>
    <property type="molecule type" value="Genomic_DNA"/>
</dbReference>
<dbReference type="GO" id="GO:0016020">
    <property type="term" value="C:membrane"/>
    <property type="evidence" value="ECO:0007669"/>
    <property type="project" value="InterPro"/>
</dbReference>
<evidence type="ECO:0000313" key="2">
    <source>
        <dbReference type="EMBL" id="GES39774.1"/>
    </source>
</evidence>
<feature type="coiled-coil region" evidence="1">
    <location>
        <begin position="34"/>
        <end position="61"/>
    </location>
</feature>
<keyword evidence="4" id="KW-1185">Reference proteome</keyword>
<accession>A0A059MQE0</accession>
<dbReference type="Proteomes" id="UP000325466">
    <property type="component" value="Unassembled WGS sequence"/>
</dbReference>
<dbReference type="GO" id="GO:0055070">
    <property type="term" value="P:copper ion homeostasis"/>
    <property type="evidence" value="ECO:0007669"/>
    <property type="project" value="InterPro"/>
</dbReference>
<dbReference type="AlphaFoldDB" id="A0A059MQE0"/>
<reference evidence="3" key="3">
    <citation type="submission" date="2022-09" db="EMBL/GenBank/DDBJ databases">
        <title>The genome sequence of Rhodococcus aetherivorans N1.</title>
        <authorList>
            <person name="Jiang W."/>
        </authorList>
    </citation>
    <scope>NUCLEOTIDE SEQUENCE</scope>
    <source>
        <strain evidence="3">N1</strain>
    </source>
</reference>
<organism evidence="3 5">
    <name type="scientific">Rhodococcus aetherivorans</name>
    <dbReference type="NCBI Taxonomy" id="191292"/>
    <lineage>
        <taxon>Bacteria</taxon>
        <taxon>Bacillati</taxon>
        <taxon>Actinomycetota</taxon>
        <taxon>Actinomycetes</taxon>
        <taxon>Mycobacteriales</taxon>
        <taxon>Nocardiaceae</taxon>
        <taxon>Rhodococcus</taxon>
    </lineage>
</organism>
<dbReference type="EMBL" id="BLAH01000135">
    <property type="protein sequence ID" value="GES39774.1"/>
    <property type="molecule type" value="Genomic_DNA"/>
</dbReference>
<protein>
    <submittedName>
        <fullName evidence="3">Copper transporter</fullName>
    </submittedName>
</protein>
<dbReference type="KEGG" id="rav:AAT18_14250"/>
<dbReference type="Pfam" id="PF11382">
    <property type="entry name" value="MctB"/>
    <property type="match status" value="1"/>
</dbReference>
<dbReference type="GeneID" id="83621701"/>
<evidence type="ECO:0000313" key="5">
    <source>
        <dbReference type="Proteomes" id="UP001163947"/>
    </source>
</evidence>
<dbReference type="RefSeq" id="WP_006936730.1">
    <property type="nucleotide sequence ID" value="NZ_BAAAYP010000011.1"/>
</dbReference>
<dbReference type="Proteomes" id="UP001163947">
    <property type="component" value="Chromosome"/>
</dbReference>
<gene>
    <name evidence="3" type="ORF">OCS65_14750</name>
    <name evidence="2" type="ORF">RAJCM14343_5051</name>
</gene>
<sequence length="316" mass="31424">MISLRHHAISIAAVFLALAVGIVLGSGLLSDSVVAGLRDDRSELQGRLQDAEDRTNVLTEQLNAADGFDAAVSGRVVRDALAGRTVLMIATPDTDPADLDAVIRTVEAAGAAVTGRISLTEPFVDAAGADQLRTTVTNVVPAGVQLQTGAVDQGSLAGDLLGAVLLVEPASGQPRSTPQERDLALSTLRGGGFVAYDDGTVEPAQTAIVVTGDGGAGAEGGGNRGALLARFAAAFDSRGAGTVLAGRPGAAVGNGAVAVVRADAALSAGLSTVDTVDRESGRITTVLALQEQLAGVSGRYGTGPNAGAVTVGTAAR</sequence>
<reference evidence="2" key="2">
    <citation type="submission" date="2019-10" db="EMBL/GenBank/DDBJ databases">
        <title>Draft genome sequence of Rhodococcus aetherivorans JCM 14343.</title>
        <authorList>
            <person name="Inoue D."/>
            <person name="Nakazawa M."/>
            <person name="Yamamoto N."/>
            <person name="Sei K."/>
            <person name="Ike M."/>
        </authorList>
    </citation>
    <scope>NUCLEOTIDE SEQUENCE</scope>
    <source>
        <strain evidence="2">JCM 14343</strain>
    </source>
</reference>
<keyword evidence="1" id="KW-0175">Coiled coil</keyword>
<accession>N1M4Q1</accession>
<evidence type="ECO:0000313" key="4">
    <source>
        <dbReference type="Proteomes" id="UP000325466"/>
    </source>
</evidence>
<evidence type="ECO:0000313" key="3">
    <source>
        <dbReference type="EMBL" id="UYF91796.1"/>
    </source>
</evidence>